<dbReference type="KEGG" id="salh:HMF8227_01785"/>
<dbReference type="Proteomes" id="UP000245728">
    <property type="component" value="Chromosome"/>
</dbReference>
<accession>A0A2S2E3N4</accession>
<protein>
    <submittedName>
        <fullName evidence="2">Uncharacterized protein</fullName>
    </submittedName>
</protein>
<feature type="region of interest" description="Disordered" evidence="1">
    <location>
        <begin position="19"/>
        <end position="42"/>
    </location>
</feature>
<organism evidence="2 3">
    <name type="scientific">Saliniradius amylolyticus</name>
    <dbReference type="NCBI Taxonomy" id="2183582"/>
    <lineage>
        <taxon>Bacteria</taxon>
        <taxon>Pseudomonadati</taxon>
        <taxon>Pseudomonadota</taxon>
        <taxon>Gammaproteobacteria</taxon>
        <taxon>Alteromonadales</taxon>
        <taxon>Alteromonadaceae</taxon>
        <taxon>Saliniradius</taxon>
    </lineage>
</organism>
<evidence type="ECO:0000313" key="2">
    <source>
        <dbReference type="EMBL" id="AWL12258.1"/>
    </source>
</evidence>
<evidence type="ECO:0000313" key="3">
    <source>
        <dbReference type="Proteomes" id="UP000245728"/>
    </source>
</evidence>
<proteinExistence type="predicted"/>
<evidence type="ECO:0000256" key="1">
    <source>
        <dbReference type="SAM" id="MobiDB-lite"/>
    </source>
</evidence>
<dbReference type="AlphaFoldDB" id="A0A2S2E3N4"/>
<gene>
    <name evidence="2" type="ORF">HMF8227_01785</name>
</gene>
<sequence length="42" mass="4914">MGLKPSKITLLRWLKTHEHGDKQDAHRQKTINGERWSGGQHH</sequence>
<keyword evidence="3" id="KW-1185">Reference proteome</keyword>
<name>A0A2S2E3N4_9ALTE</name>
<dbReference type="EMBL" id="CP029347">
    <property type="protein sequence ID" value="AWL12258.1"/>
    <property type="molecule type" value="Genomic_DNA"/>
</dbReference>
<reference evidence="2 3" key="1">
    <citation type="submission" date="2018-05" db="EMBL/GenBank/DDBJ databases">
        <title>Salinimonas sp. HMF8227 Genome sequencing and assembly.</title>
        <authorList>
            <person name="Kang H."/>
            <person name="Kang J."/>
            <person name="Cha I."/>
            <person name="Kim H."/>
            <person name="Joh K."/>
        </authorList>
    </citation>
    <scope>NUCLEOTIDE SEQUENCE [LARGE SCALE GENOMIC DNA]</scope>
    <source>
        <strain evidence="2 3">HMF8227</strain>
    </source>
</reference>